<evidence type="ECO:0000313" key="2">
    <source>
        <dbReference type="EMBL" id="GGT92515.1"/>
    </source>
</evidence>
<reference evidence="2" key="4">
    <citation type="submission" date="2020-09" db="EMBL/GenBank/DDBJ databases">
        <authorList>
            <person name="Sun Q."/>
            <person name="Ohkuma M."/>
        </authorList>
    </citation>
    <scope>NUCLEOTIDE SEQUENCE</scope>
    <source>
        <strain evidence="2">JCM 31740</strain>
    </source>
</reference>
<accession>A0A348B5S6</accession>
<gene>
    <name evidence="2" type="ORF">GCM10007116_07830</name>
    <name evidence="1" type="ORF">HS1genome_1917</name>
</gene>
<dbReference type="Proteomes" id="UP000276741">
    <property type="component" value="Chromosome"/>
</dbReference>
<dbReference type="AlphaFoldDB" id="A0A348B5S6"/>
<name>A0A348B5S6_9CREN</name>
<reference evidence="2" key="1">
    <citation type="journal article" date="2014" name="Int. J. Syst. Evol. Microbiol.">
        <title>Complete genome sequence of Corynebacterium casei LMG S-19264T (=DSM 44701T), isolated from a smear-ripened cheese.</title>
        <authorList>
            <consortium name="US DOE Joint Genome Institute (JGI-PGF)"/>
            <person name="Walter F."/>
            <person name="Albersmeier A."/>
            <person name="Kalinowski J."/>
            <person name="Ruckert C."/>
        </authorList>
    </citation>
    <scope>NUCLEOTIDE SEQUENCE</scope>
    <source>
        <strain evidence="2">JCM 31740</strain>
    </source>
</reference>
<dbReference type="EMBL" id="AP018553">
    <property type="protein sequence ID" value="BBD73528.1"/>
    <property type="molecule type" value="Genomic_DNA"/>
</dbReference>
<dbReference type="Proteomes" id="UP000616143">
    <property type="component" value="Unassembled WGS sequence"/>
</dbReference>
<keyword evidence="3" id="KW-1185">Reference proteome</keyword>
<reference evidence="1" key="3">
    <citation type="journal article" date="2019" name="BMC Res. Notes">
        <title>Complete genome sequence of the Sulfodiicoccus acidiphilus strain HS-1T, the first crenarchaeon that lacks polB3, isolated from an acidic hot spring in Ohwaku-dani, Hakone, Japan.</title>
        <authorList>
            <person name="Sakai H.D."/>
            <person name="Kurosawa N."/>
        </authorList>
    </citation>
    <scope>NUCLEOTIDE SEQUENCE</scope>
    <source>
        <strain evidence="1">HS-1</strain>
    </source>
</reference>
<dbReference type="EMBL" id="BMQS01000006">
    <property type="protein sequence ID" value="GGT92515.1"/>
    <property type="molecule type" value="Genomic_DNA"/>
</dbReference>
<protein>
    <submittedName>
        <fullName evidence="1">Uncharacterized protein</fullName>
    </submittedName>
</protein>
<reference evidence="3" key="2">
    <citation type="submission" date="2018-04" db="EMBL/GenBank/DDBJ databases">
        <title>Complete genome sequence of Sulfodiicoccus acidiphilus strain HS-1.</title>
        <authorList>
            <person name="Sakai H.D."/>
            <person name="Kurosawa N."/>
        </authorList>
    </citation>
    <scope>NUCLEOTIDE SEQUENCE [LARGE SCALE GENOMIC DNA]</scope>
    <source>
        <strain evidence="3">HS-1</strain>
    </source>
</reference>
<organism evidence="1 3">
    <name type="scientific">Sulfodiicoccus acidiphilus</name>
    <dbReference type="NCBI Taxonomy" id="1670455"/>
    <lineage>
        <taxon>Archaea</taxon>
        <taxon>Thermoproteota</taxon>
        <taxon>Thermoprotei</taxon>
        <taxon>Sulfolobales</taxon>
        <taxon>Sulfolobaceae</taxon>
        <taxon>Sulfodiicoccus</taxon>
    </lineage>
</organism>
<proteinExistence type="predicted"/>
<evidence type="ECO:0000313" key="3">
    <source>
        <dbReference type="Proteomes" id="UP000276741"/>
    </source>
</evidence>
<dbReference type="KEGG" id="sacd:HS1genome_1917"/>
<evidence type="ECO:0000313" key="1">
    <source>
        <dbReference type="EMBL" id="BBD73528.1"/>
    </source>
</evidence>
<sequence>MGNKRDNIKMFQIPVDRKPFLGGRDLDLPLYTPNSTQIYIDPKWEFPVHHLGETEVKWALPHTVKGF</sequence>